<dbReference type="AlphaFoldDB" id="A0A8G0LIM8"/>
<dbReference type="EMBL" id="CP075868">
    <property type="protein sequence ID" value="QYT03027.1"/>
    <property type="molecule type" value="Genomic_DNA"/>
</dbReference>
<dbReference type="PANTHER" id="PTHR44845:SF4">
    <property type="entry name" value="NONRIBOSOMAL PEPTIDE SYNTHASE INPA"/>
    <property type="match status" value="1"/>
</dbReference>
<dbReference type="InterPro" id="IPR045851">
    <property type="entry name" value="AMP-bd_C_sf"/>
</dbReference>
<protein>
    <submittedName>
        <fullName evidence="5">Carrier domain-containing protein</fullName>
    </submittedName>
</protein>
<dbReference type="PROSITE" id="PS00455">
    <property type="entry name" value="AMP_BINDING"/>
    <property type="match status" value="1"/>
</dbReference>
<gene>
    <name evidence="5" type="ORF">H0G86_010003</name>
</gene>
<dbReference type="SMART" id="SM00823">
    <property type="entry name" value="PKS_PP"/>
    <property type="match status" value="1"/>
</dbReference>
<keyword evidence="1" id="KW-0596">Phosphopantetheine</keyword>
<evidence type="ECO:0000256" key="2">
    <source>
        <dbReference type="ARBA" id="ARBA00022553"/>
    </source>
</evidence>
<evidence type="ECO:0000313" key="5">
    <source>
        <dbReference type="EMBL" id="QYT03027.1"/>
    </source>
</evidence>
<dbReference type="Pfam" id="PF07993">
    <property type="entry name" value="NAD_binding_4"/>
    <property type="match status" value="1"/>
</dbReference>
<dbReference type="Pfam" id="PF00501">
    <property type="entry name" value="AMP-binding"/>
    <property type="match status" value="1"/>
</dbReference>
<accession>A0A8G0LIM8</accession>
<dbReference type="Pfam" id="PF00550">
    <property type="entry name" value="PP-binding"/>
    <property type="match status" value="1"/>
</dbReference>
<dbReference type="InterPro" id="IPR009081">
    <property type="entry name" value="PP-bd_ACP"/>
</dbReference>
<dbReference type="SUPFAM" id="SSF47336">
    <property type="entry name" value="ACP-like"/>
    <property type="match status" value="1"/>
</dbReference>
<dbReference type="Gene3D" id="1.10.1200.10">
    <property type="entry name" value="ACP-like"/>
    <property type="match status" value="1"/>
</dbReference>
<feature type="domain" description="Carrier" evidence="4">
    <location>
        <begin position="589"/>
        <end position="664"/>
    </location>
</feature>
<dbReference type="InterPro" id="IPR013120">
    <property type="entry name" value="FAR_NAD-bd"/>
</dbReference>
<dbReference type="InterPro" id="IPR006162">
    <property type="entry name" value="Ppantetheine_attach_site"/>
</dbReference>
<feature type="compositionally biased region" description="Polar residues" evidence="3">
    <location>
        <begin position="1116"/>
        <end position="1128"/>
    </location>
</feature>
<evidence type="ECO:0000259" key="4">
    <source>
        <dbReference type="PROSITE" id="PS50075"/>
    </source>
</evidence>
<dbReference type="InterPro" id="IPR020806">
    <property type="entry name" value="PKS_PP-bd"/>
</dbReference>
<keyword evidence="2" id="KW-0597">Phosphoprotein</keyword>
<dbReference type="PANTHER" id="PTHR44845">
    <property type="entry name" value="CARRIER DOMAIN-CONTAINING PROTEIN"/>
    <property type="match status" value="1"/>
</dbReference>
<organism evidence="5 6">
    <name type="scientific">Trichoderma simmonsii</name>
    <dbReference type="NCBI Taxonomy" id="1491479"/>
    <lineage>
        <taxon>Eukaryota</taxon>
        <taxon>Fungi</taxon>
        <taxon>Dikarya</taxon>
        <taxon>Ascomycota</taxon>
        <taxon>Pezizomycotina</taxon>
        <taxon>Sordariomycetes</taxon>
        <taxon>Hypocreomycetidae</taxon>
        <taxon>Hypocreales</taxon>
        <taxon>Hypocreaceae</taxon>
        <taxon>Trichoderma</taxon>
    </lineage>
</organism>
<name>A0A8G0LIM8_9HYPO</name>
<dbReference type="Gene3D" id="3.40.50.12780">
    <property type="entry name" value="N-terminal domain of ligase-like"/>
    <property type="match status" value="1"/>
</dbReference>
<feature type="region of interest" description="Disordered" evidence="3">
    <location>
        <begin position="1114"/>
        <end position="1138"/>
    </location>
</feature>
<dbReference type="InterPro" id="IPR020845">
    <property type="entry name" value="AMP-binding_CS"/>
</dbReference>
<dbReference type="InterPro" id="IPR042099">
    <property type="entry name" value="ANL_N_sf"/>
</dbReference>
<dbReference type="InterPro" id="IPR036291">
    <property type="entry name" value="NAD(P)-bd_dom_sf"/>
</dbReference>
<evidence type="ECO:0000313" key="6">
    <source>
        <dbReference type="Proteomes" id="UP000826661"/>
    </source>
</evidence>
<dbReference type="Gene3D" id="3.40.50.720">
    <property type="entry name" value="NAD(P)-binding Rossmann-like Domain"/>
    <property type="match status" value="1"/>
</dbReference>
<reference evidence="5 6" key="1">
    <citation type="journal article" date="2021" name="BMC Genomics">
        <title>Telomere-to-telomere genome assembly of asparaginase-producing Trichoderma simmonsii.</title>
        <authorList>
            <person name="Chung D."/>
            <person name="Kwon Y.M."/>
            <person name="Yang Y."/>
        </authorList>
    </citation>
    <scope>NUCLEOTIDE SEQUENCE [LARGE SCALE GENOMIC DNA]</scope>
    <source>
        <strain evidence="5 6">GH-Sj1</strain>
    </source>
</reference>
<dbReference type="SUPFAM" id="SSF51735">
    <property type="entry name" value="NAD(P)-binding Rossmann-fold domains"/>
    <property type="match status" value="1"/>
</dbReference>
<dbReference type="Gene3D" id="3.30.300.30">
    <property type="match status" value="1"/>
</dbReference>
<dbReference type="CDD" id="cd05918">
    <property type="entry name" value="A_NRPS_SidN3_like"/>
    <property type="match status" value="1"/>
</dbReference>
<evidence type="ECO:0000256" key="3">
    <source>
        <dbReference type="SAM" id="MobiDB-lite"/>
    </source>
</evidence>
<dbReference type="InterPro" id="IPR036736">
    <property type="entry name" value="ACP-like_sf"/>
</dbReference>
<feature type="region of interest" description="Disordered" evidence="3">
    <location>
        <begin position="969"/>
        <end position="999"/>
    </location>
</feature>
<sequence>MSSITASEHSELWIRNAQVPGVISTAVQQLIAQRASIHSDHPAIVAWDGNYTYGELIRLASSLANYLSQHIGQPSGKILPIVMSKSKWMPIAMVGALLGGWGIAPLDIRTPAARLAEILDILDPPCILTISESTIAIDTTIPIFAVDGLGLEYQLFSSVERLVENASTNIAAVVFTSGSTGSPKGVMLSPECISTSAVCGSQILQLGWGSRLFQFSSYSFDISLHETFMTLVAGGCLCIPSETERLNNLVAAINTMQANCICTTPSIVMSALAEAIVSTPIKLIVLTGEALTSRIGPLFDMDVSLFNWYGATECPVVSLAPLIKENSASSQIRSKHPGNCWVVQSDSPDVLCGFGEVGELLVESPMLTVGYLNAPGQTDTAFVVDPAWLTNGYGSVTGRRGRLYRTGDLVRSNRDWTFDYIGRKDTMVKIRGQRVDLSAIEFRIWSYLQSGAVESPVRVREVLVESIIPNQNTQNASISCFLYLECQLELQPQYLPQKHLAKSTNLPSIYLYAPDTLLHGLQAEIDRSLRAVLPDYMIPSLYLQLSEVPFTPSGKIDRKLLRSLASQISSDDLMACRIFPQEGYVLPHNDTEVALQRLWAETLGLDAAVVHTNISFLQYGGDSLSAIALSKALRTEFSLSIQVPQLLRRETTIQYLATVMESHKNGQIVDGPQMDISTSLGTWVTRLGSISINFPSADSLGSRGSQVLLTGATGYLGTHILGELFNNHQVRKIIILVRAANIDIARERVRKVAVTAGWWKESAFSRIEVWLGDLAETRLGLQEEKWAKMSNIDIIIHNGAVVNYSASYDVLERANVVSTFHLLEAALQSQHLRSFIFISGGIKQGLHQSDEEYLRTLNESEAYSQTKYVSEQLTLAAGRLYNEVVHPSSQHEEEGGPANGNRTFIVIKPGYIIGDQMAGLSNTDDYIWRLVAGAVRMGCFPSDPPDYWLDIAEVTYVAKYVARQAQLGIPNGPSEPMTPPRSIHSGCSSPSSEDDRENGTMKPIVVFHDMSRGLPVSEFWNAIQSLAQISLKQLDWDSWIGQASAEVDRDKEAHPLWAIQLHLGPALGDRITAEEVKIRSKEEFDISGEIEAAVRRSVEYLCSIQFIVLPLKEESPNSSPANWSYPSHSDTDSSADDNEHLAQRRVIGGAQGKHYNAIISRSKLRY</sequence>
<evidence type="ECO:0000256" key="1">
    <source>
        <dbReference type="ARBA" id="ARBA00022450"/>
    </source>
</evidence>
<dbReference type="SUPFAM" id="SSF56801">
    <property type="entry name" value="Acetyl-CoA synthetase-like"/>
    <property type="match status" value="1"/>
</dbReference>
<dbReference type="InterPro" id="IPR000873">
    <property type="entry name" value="AMP-dep_synth/lig_dom"/>
</dbReference>
<dbReference type="PROSITE" id="PS00012">
    <property type="entry name" value="PHOSPHOPANTETHEINE"/>
    <property type="match status" value="1"/>
</dbReference>
<dbReference type="Proteomes" id="UP000826661">
    <property type="component" value="Chromosome V"/>
</dbReference>
<dbReference type="PROSITE" id="PS50075">
    <property type="entry name" value="CARRIER"/>
    <property type="match status" value="1"/>
</dbReference>
<keyword evidence="6" id="KW-1185">Reference proteome</keyword>
<dbReference type="GO" id="GO:0031177">
    <property type="term" value="F:phosphopantetheine binding"/>
    <property type="evidence" value="ECO:0007669"/>
    <property type="project" value="InterPro"/>
</dbReference>
<proteinExistence type="predicted"/>